<dbReference type="OrthoDB" id="481082at2"/>
<dbReference type="RefSeq" id="WP_105327725.1">
    <property type="nucleotide sequence ID" value="NZ_PUHY01000001.1"/>
</dbReference>
<protein>
    <submittedName>
        <fullName evidence="2">Uncharacterized protein</fullName>
    </submittedName>
</protein>
<accession>A0A2S8G7S4</accession>
<evidence type="ECO:0000256" key="1">
    <source>
        <dbReference type="SAM" id="MobiDB-lite"/>
    </source>
</evidence>
<feature type="compositionally biased region" description="Pro residues" evidence="1">
    <location>
        <begin position="129"/>
        <end position="145"/>
    </location>
</feature>
<sequence length="225" mass="24044">MSRWLVTIGSSAAFALGGWVVGNSEEAQIPGIAPPPAAHAPQTMETITGKVTEQTKAPRGGIDGVKLEDGTWLHWPPHLEKYLGKLSEVGQEVSAEGRRQPGPHGEMVVEVFALTNVESESTFQREEMPPPPPGGHCPPHGPHAGPPVMNQPGMPPHGVQPPPPGPGRHGPPRPHQRAQEPRAGQPPMAGPGGNPPPPPEKNLQRIEDRLKRIEEQLGKLIDRNA</sequence>
<evidence type="ECO:0000313" key="2">
    <source>
        <dbReference type="EMBL" id="PQO40489.1"/>
    </source>
</evidence>
<organism evidence="2 3">
    <name type="scientific">Blastopirellula marina</name>
    <dbReference type="NCBI Taxonomy" id="124"/>
    <lineage>
        <taxon>Bacteria</taxon>
        <taxon>Pseudomonadati</taxon>
        <taxon>Planctomycetota</taxon>
        <taxon>Planctomycetia</taxon>
        <taxon>Pirellulales</taxon>
        <taxon>Pirellulaceae</taxon>
        <taxon>Blastopirellula</taxon>
    </lineage>
</organism>
<dbReference type="AlphaFoldDB" id="A0A2S8G7S4"/>
<feature type="compositionally biased region" description="Pro residues" evidence="1">
    <location>
        <begin position="153"/>
        <end position="166"/>
    </location>
</feature>
<proteinExistence type="predicted"/>
<reference evidence="2 3" key="1">
    <citation type="submission" date="2018-02" db="EMBL/GenBank/DDBJ databases">
        <title>Comparative genomes isolates from brazilian mangrove.</title>
        <authorList>
            <person name="Araujo J.E."/>
            <person name="Taketani R.G."/>
            <person name="Silva M.C.P."/>
            <person name="Loureco M.V."/>
            <person name="Andreote F.D."/>
        </authorList>
    </citation>
    <scope>NUCLEOTIDE SEQUENCE [LARGE SCALE GENOMIC DNA]</scope>
    <source>
        <strain evidence="2 3">Hex-1 MGV</strain>
    </source>
</reference>
<gene>
    <name evidence="2" type="ORF">C5Y83_00710</name>
</gene>
<dbReference type="Proteomes" id="UP000238322">
    <property type="component" value="Unassembled WGS sequence"/>
</dbReference>
<dbReference type="EMBL" id="PUHY01000001">
    <property type="protein sequence ID" value="PQO40489.1"/>
    <property type="molecule type" value="Genomic_DNA"/>
</dbReference>
<feature type="region of interest" description="Disordered" evidence="1">
    <location>
        <begin position="119"/>
        <end position="205"/>
    </location>
</feature>
<evidence type="ECO:0000313" key="3">
    <source>
        <dbReference type="Proteomes" id="UP000238322"/>
    </source>
</evidence>
<comment type="caution">
    <text evidence="2">The sequence shown here is derived from an EMBL/GenBank/DDBJ whole genome shotgun (WGS) entry which is preliminary data.</text>
</comment>
<name>A0A2S8G7S4_9BACT</name>